<evidence type="ECO:0000256" key="3">
    <source>
        <dbReference type="ARBA" id="ARBA00023125"/>
    </source>
</evidence>
<dbReference type="SMART" id="SM00422">
    <property type="entry name" value="HTH_MERR"/>
    <property type="match status" value="1"/>
</dbReference>
<organism evidence="6 7">
    <name type="scientific">Herbaspirillum rhizosphaerae</name>
    <dbReference type="NCBI Taxonomy" id="346179"/>
    <lineage>
        <taxon>Bacteria</taxon>
        <taxon>Pseudomonadati</taxon>
        <taxon>Pseudomonadota</taxon>
        <taxon>Betaproteobacteria</taxon>
        <taxon>Burkholderiales</taxon>
        <taxon>Oxalobacteraceae</taxon>
        <taxon>Herbaspirillum</taxon>
    </lineage>
</organism>
<evidence type="ECO:0000256" key="4">
    <source>
        <dbReference type="ARBA" id="ARBA00023163"/>
    </source>
</evidence>
<name>A0ABW8Z8R5_9BURK</name>
<proteinExistence type="predicted"/>
<dbReference type="PROSITE" id="PS00552">
    <property type="entry name" value="HTH_MERR_1"/>
    <property type="match status" value="1"/>
</dbReference>
<gene>
    <name evidence="6" type="ORF">PQR63_13065</name>
</gene>
<dbReference type="PROSITE" id="PS50937">
    <property type="entry name" value="HTH_MERR_2"/>
    <property type="match status" value="1"/>
</dbReference>
<dbReference type="Pfam" id="PF13411">
    <property type="entry name" value="MerR_1"/>
    <property type="match status" value="1"/>
</dbReference>
<dbReference type="PANTHER" id="PTHR30204:SF69">
    <property type="entry name" value="MERR-FAMILY TRANSCRIPTIONAL REGULATOR"/>
    <property type="match status" value="1"/>
</dbReference>
<keyword evidence="4" id="KW-0804">Transcription</keyword>
<dbReference type="Gene3D" id="1.10.1660.10">
    <property type="match status" value="1"/>
</dbReference>
<keyword evidence="1" id="KW-0678">Repressor</keyword>
<dbReference type="InterPro" id="IPR000551">
    <property type="entry name" value="MerR-type_HTH_dom"/>
</dbReference>
<keyword evidence="3" id="KW-0238">DNA-binding</keyword>
<protein>
    <submittedName>
        <fullName evidence="6">MerR family transcriptional regulator</fullName>
    </submittedName>
</protein>
<evidence type="ECO:0000256" key="2">
    <source>
        <dbReference type="ARBA" id="ARBA00023015"/>
    </source>
</evidence>
<comment type="caution">
    <text evidence="6">The sequence shown here is derived from an EMBL/GenBank/DDBJ whole genome shotgun (WGS) entry which is preliminary data.</text>
</comment>
<reference evidence="6 7" key="1">
    <citation type="journal article" date="2024" name="Chem. Sci.">
        <title>Discovery of megapolipeptins by genome mining of a Burkholderiales bacteria collection.</title>
        <authorList>
            <person name="Paulo B.S."/>
            <person name="Recchia M.J.J."/>
            <person name="Lee S."/>
            <person name="Fergusson C.H."/>
            <person name="Romanowski S.B."/>
            <person name="Hernandez A."/>
            <person name="Krull N."/>
            <person name="Liu D.Y."/>
            <person name="Cavanagh H."/>
            <person name="Bos A."/>
            <person name="Gray C.A."/>
            <person name="Murphy B.T."/>
            <person name="Linington R.G."/>
            <person name="Eustaquio A.S."/>
        </authorList>
    </citation>
    <scope>NUCLEOTIDE SEQUENCE [LARGE SCALE GENOMIC DNA]</scope>
    <source>
        <strain evidence="6 7">RL21-008-BIB-B</strain>
    </source>
</reference>
<dbReference type="InterPro" id="IPR009061">
    <property type="entry name" value="DNA-bd_dom_put_sf"/>
</dbReference>
<keyword evidence="7" id="KW-1185">Reference proteome</keyword>
<dbReference type="PANTHER" id="PTHR30204">
    <property type="entry name" value="REDOX-CYCLING DRUG-SENSING TRANSCRIPTIONAL ACTIVATOR SOXR"/>
    <property type="match status" value="1"/>
</dbReference>
<feature type="domain" description="HTH merR-type" evidence="5">
    <location>
        <begin position="1"/>
        <end position="69"/>
    </location>
</feature>
<accession>A0ABW8Z8R5</accession>
<keyword evidence="2" id="KW-0805">Transcription regulation</keyword>
<evidence type="ECO:0000313" key="6">
    <source>
        <dbReference type="EMBL" id="MFL9879321.1"/>
    </source>
</evidence>
<dbReference type="SUPFAM" id="SSF46955">
    <property type="entry name" value="Putative DNA-binding domain"/>
    <property type="match status" value="1"/>
</dbReference>
<dbReference type="RefSeq" id="WP_408168322.1">
    <property type="nucleotide sequence ID" value="NZ_JAQQFR010000007.1"/>
</dbReference>
<sequence length="146" mass="16406">MKISELAEQTGLTTSAIRFYERGGLLPSPERGSNGYRSYSEIDVQRVYVIRIAQSLGFTLDSIRIFFDETPAGPADGTLQSVDQRLQEMDKMIAALQTQRRDLLMLRETLIESWETGGCLDPSAMARRMQTQLHTPGARPTKKPAR</sequence>
<dbReference type="Proteomes" id="UP001629214">
    <property type="component" value="Unassembled WGS sequence"/>
</dbReference>
<evidence type="ECO:0000259" key="5">
    <source>
        <dbReference type="PROSITE" id="PS50937"/>
    </source>
</evidence>
<dbReference type="InterPro" id="IPR047057">
    <property type="entry name" value="MerR_fam"/>
</dbReference>
<dbReference type="EMBL" id="JAQQFR010000007">
    <property type="protein sequence ID" value="MFL9879321.1"/>
    <property type="molecule type" value="Genomic_DNA"/>
</dbReference>
<evidence type="ECO:0000313" key="7">
    <source>
        <dbReference type="Proteomes" id="UP001629214"/>
    </source>
</evidence>
<dbReference type="PRINTS" id="PR00040">
    <property type="entry name" value="HTHMERR"/>
</dbReference>
<evidence type="ECO:0000256" key="1">
    <source>
        <dbReference type="ARBA" id="ARBA00022491"/>
    </source>
</evidence>